<gene>
    <name evidence="4" type="primary">ssuD_1</name>
    <name evidence="4" type="ORF">NRB56_15350</name>
</gene>
<keyword evidence="1 4" id="KW-0560">Oxidoreductase</keyword>
<dbReference type="PANTHER" id="PTHR30137:SF8">
    <property type="entry name" value="BLR5498 PROTEIN"/>
    <property type="match status" value="1"/>
</dbReference>
<dbReference type="InterPro" id="IPR019921">
    <property type="entry name" value="Lucif-like_OxRdtase_Rv2161c"/>
</dbReference>
<dbReference type="EC" id="1.14.14.5" evidence="4"/>
<reference evidence="4 5" key="1">
    <citation type="submission" date="2019-10" db="EMBL/GenBank/DDBJ databases">
        <title>Nocardia macrotermitis sp. nov. and Nocardia aurantia sp. nov., isolated from the gut of fungus growing-termite Macrotermes natalensis.</title>
        <authorList>
            <person name="Benndorf R."/>
            <person name="Schwitalla J."/>
            <person name="Martin K."/>
            <person name="De Beer W."/>
            <person name="Kaster A.-K."/>
            <person name="Vollmers J."/>
            <person name="Poulsen M."/>
            <person name="Beemelmanns C."/>
        </authorList>
    </citation>
    <scope>NUCLEOTIDE SEQUENCE [LARGE SCALE GENOMIC DNA]</scope>
    <source>
        <strain evidence="4 5">RB56</strain>
    </source>
</reference>
<organism evidence="4 5">
    <name type="scientific">Nocardia aurantia</name>
    <dbReference type="NCBI Taxonomy" id="2585199"/>
    <lineage>
        <taxon>Bacteria</taxon>
        <taxon>Bacillati</taxon>
        <taxon>Actinomycetota</taxon>
        <taxon>Actinomycetes</taxon>
        <taxon>Mycobacteriales</taxon>
        <taxon>Nocardiaceae</taxon>
        <taxon>Nocardia</taxon>
    </lineage>
</organism>
<dbReference type="SUPFAM" id="SSF51679">
    <property type="entry name" value="Bacterial luciferase-like"/>
    <property type="match status" value="1"/>
</dbReference>
<proteinExistence type="predicted"/>
<dbReference type="Proteomes" id="UP000431401">
    <property type="component" value="Unassembled WGS sequence"/>
</dbReference>
<evidence type="ECO:0000313" key="4">
    <source>
        <dbReference type="EMBL" id="MQY25976.1"/>
    </source>
</evidence>
<evidence type="ECO:0000256" key="2">
    <source>
        <dbReference type="ARBA" id="ARBA00023033"/>
    </source>
</evidence>
<keyword evidence="5" id="KW-1185">Reference proteome</keyword>
<dbReference type="GO" id="GO:0008726">
    <property type="term" value="F:alkanesulfonate monooxygenase activity"/>
    <property type="evidence" value="ECO:0007669"/>
    <property type="project" value="UniProtKB-EC"/>
</dbReference>
<comment type="caution">
    <text evidence="4">The sequence shown here is derived from an EMBL/GenBank/DDBJ whole genome shotgun (WGS) entry which is preliminary data.</text>
</comment>
<keyword evidence="2 4" id="KW-0503">Monooxygenase</keyword>
<accession>A0A7K0DJI6</accession>
<dbReference type="NCBIfam" id="TIGR03619">
    <property type="entry name" value="F420_Rv2161c"/>
    <property type="match status" value="1"/>
</dbReference>
<dbReference type="GO" id="GO:0005829">
    <property type="term" value="C:cytosol"/>
    <property type="evidence" value="ECO:0007669"/>
    <property type="project" value="TreeGrafter"/>
</dbReference>
<dbReference type="EMBL" id="WEGI01000003">
    <property type="protein sequence ID" value="MQY25976.1"/>
    <property type="molecule type" value="Genomic_DNA"/>
</dbReference>
<dbReference type="InterPro" id="IPR036661">
    <property type="entry name" value="Luciferase-like_sf"/>
</dbReference>
<feature type="domain" description="Luciferase-like" evidence="3">
    <location>
        <begin position="7"/>
        <end position="252"/>
    </location>
</feature>
<dbReference type="Gene3D" id="3.20.20.30">
    <property type="entry name" value="Luciferase-like domain"/>
    <property type="match status" value="1"/>
</dbReference>
<evidence type="ECO:0000259" key="3">
    <source>
        <dbReference type="Pfam" id="PF00296"/>
    </source>
</evidence>
<dbReference type="Pfam" id="PF00296">
    <property type="entry name" value="Bac_luciferase"/>
    <property type="match status" value="1"/>
</dbReference>
<name>A0A7K0DJI6_9NOCA</name>
<protein>
    <submittedName>
        <fullName evidence="4">Alkanesulfonate monooxygenase</fullName>
        <ecNumber evidence="4">1.14.14.5</ecNumber>
    </submittedName>
</protein>
<dbReference type="RefSeq" id="WP_319942696.1">
    <property type="nucleotide sequence ID" value="NZ_WEGI01000003.1"/>
</dbReference>
<evidence type="ECO:0000256" key="1">
    <source>
        <dbReference type="ARBA" id="ARBA00023002"/>
    </source>
</evidence>
<sequence length="338" mass="37509">MNGKISFGYLYDFRNPARWHRPWADVYAETLDFIAWTESAGFTGAWVPEHHNASDGYMPSPLVMLAAIAARTETIRLGSAVALAPLYHPVRFAEDCAILDIVSGGRLDMALGIGYRRREAAAYGVDFSARGRRTDEFLDIVTKLWAGETVTYSGKHFTVENAAITPAPERGHIPLYLGGFSDRALERAARYGQGYFGNLEIVEQYRAKLRACGKDPDSGRVRIQGTFVVVAEDPEQAMHELGPYYHHVNNTYGEWHDEDRAATGMADDTVLSPMTLAEFEASGTLTILTPGQAVDMFRGWLTRTPVEHFMMMLPPGLPPGEFVKYAETFAATVIPEFS</sequence>
<evidence type="ECO:0000313" key="5">
    <source>
        <dbReference type="Proteomes" id="UP000431401"/>
    </source>
</evidence>
<dbReference type="InterPro" id="IPR011251">
    <property type="entry name" value="Luciferase-like_dom"/>
</dbReference>
<dbReference type="InterPro" id="IPR050766">
    <property type="entry name" value="Bact_Lucif_Oxidored"/>
</dbReference>
<dbReference type="AlphaFoldDB" id="A0A7K0DJI6"/>
<dbReference type="PANTHER" id="PTHR30137">
    <property type="entry name" value="LUCIFERASE-LIKE MONOOXYGENASE"/>
    <property type="match status" value="1"/>
</dbReference>